<dbReference type="Gene3D" id="3.30.420.10">
    <property type="entry name" value="Ribonuclease H-like superfamily/Ribonuclease H"/>
    <property type="match status" value="1"/>
</dbReference>
<evidence type="ECO:0000313" key="3">
    <source>
        <dbReference type="Proteomes" id="UP000249390"/>
    </source>
</evidence>
<dbReference type="InterPro" id="IPR044730">
    <property type="entry name" value="RNase_H-like_dom_plant"/>
</dbReference>
<protein>
    <recommendedName>
        <fullName evidence="1">RNase H type-1 domain-containing protein</fullName>
    </recommendedName>
</protein>
<organism evidence="2 3">
    <name type="scientific">Cuscuta australis</name>
    <dbReference type="NCBI Taxonomy" id="267555"/>
    <lineage>
        <taxon>Eukaryota</taxon>
        <taxon>Viridiplantae</taxon>
        <taxon>Streptophyta</taxon>
        <taxon>Embryophyta</taxon>
        <taxon>Tracheophyta</taxon>
        <taxon>Spermatophyta</taxon>
        <taxon>Magnoliopsida</taxon>
        <taxon>eudicotyledons</taxon>
        <taxon>Gunneridae</taxon>
        <taxon>Pentapetalae</taxon>
        <taxon>asterids</taxon>
        <taxon>lamiids</taxon>
        <taxon>Solanales</taxon>
        <taxon>Convolvulaceae</taxon>
        <taxon>Cuscuteae</taxon>
        <taxon>Cuscuta</taxon>
        <taxon>Cuscuta subgen. Grammica</taxon>
        <taxon>Cuscuta sect. Cleistogrammica</taxon>
    </lineage>
</organism>
<name>A0A328DH18_9ASTE</name>
<dbReference type="InterPro" id="IPR053151">
    <property type="entry name" value="RNase_H-like"/>
</dbReference>
<evidence type="ECO:0000259" key="1">
    <source>
        <dbReference type="Pfam" id="PF13456"/>
    </source>
</evidence>
<sequence length="309" mass="35558">MEGVQLGELEPLSQRCQGDFSICNNSDLHRSTSGHEETTDNIFRTCFKGRLVWNNIGGNVNTFCAGGVKNWIYINVLQKRNSNIDDDWGIIFDTACWWIWQWRNAKTFGGKEPDDKPKLDWITEIVRDTNNDFMRQRLVINTHKSTDRSFRWTMSHNCDWTLNVDGSYKASINKASIGEVLRNKKGEWKGGFSAKVSPKIVVTVEAMTIASGIQWAWEKGIRELEIETDAGMVVMWMAEHNSLRGPTRNIIDVIKEWKKKYTRIKSRTSFVNRTLQLTTLPALEPLNMQIGSSKRIPTQGGGYHFRRHE</sequence>
<dbReference type="InterPro" id="IPR036397">
    <property type="entry name" value="RNaseH_sf"/>
</dbReference>
<feature type="domain" description="RNase H type-1" evidence="1">
    <location>
        <begin position="163"/>
        <end position="273"/>
    </location>
</feature>
<dbReference type="InterPro" id="IPR002156">
    <property type="entry name" value="RNaseH_domain"/>
</dbReference>
<evidence type="ECO:0000313" key="2">
    <source>
        <dbReference type="EMBL" id="RAL43273.1"/>
    </source>
</evidence>
<comment type="caution">
    <text evidence="2">The sequence shown here is derived from an EMBL/GenBank/DDBJ whole genome shotgun (WGS) entry which is preliminary data.</text>
</comment>
<dbReference type="CDD" id="cd06222">
    <property type="entry name" value="RNase_H_like"/>
    <property type="match status" value="1"/>
</dbReference>
<dbReference type="PANTHER" id="PTHR47723">
    <property type="entry name" value="OS05G0353850 PROTEIN"/>
    <property type="match status" value="1"/>
</dbReference>
<accession>A0A328DH18</accession>
<dbReference type="GO" id="GO:0003676">
    <property type="term" value="F:nucleic acid binding"/>
    <property type="evidence" value="ECO:0007669"/>
    <property type="project" value="InterPro"/>
</dbReference>
<dbReference type="Proteomes" id="UP000249390">
    <property type="component" value="Unassembled WGS sequence"/>
</dbReference>
<dbReference type="SUPFAM" id="SSF53098">
    <property type="entry name" value="Ribonuclease H-like"/>
    <property type="match status" value="1"/>
</dbReference>
<reference evidence="2 3" key="1">
    <citation type="submission" date="2018-06" db="EMBL/GenBank/DDBJ databases">
        <title>The Genome of Cuscuta australis (Dodder) Provides Insight into the Evolution of Plant Parasitism.</title>
        <authorList>
            <person name="Liu H."/>
        </authorList>
    </citation>
    <scope>NUCLEOTIDE SEQUENCE [LARGE SCALE GENOMIC DNA]</scope>
    <source>
        <strain evidence="3">cv. Yunnan</strain>
        <tissue evidence="2">Vines</tissue>
    </source>
</reference>
<dbReference type="InterPro" id="IPR012337">
    <property type="entry name" value="RNaseH-like_sf"/>
</dbReference>
<proteinExistence type="predicted"/>
<keyword evidence="3" id="KW-1185">Reference proteome</keyword>
<gene>
    <name evidence="2" type="ORF">DM860_015163</name>
</gene>
<dbReference type="Pfam" id="PF13456">
    <property type="entry name" value="RVT_3"/>
    <property type="match status" value="1"/>
</dbReference>
<dbReference type="EMBL" id="NQVE01000159">
    <property type="protein sequence ID" value="RAL43273.1"/>
    <property type="molecule type" value="Genomic_DNA"/>
</dbReference>
<dbReference type="PANTHER" id="PTHR47723:SF19">
    <property type="entry name" value="POLYNUCLEOTIDYL TRANSFERASE, RIBONUCLEASE H-LIKE SUPERFAMILY PROTEIN"/>
    <property type="match status" value="1"/>
</dbReference>
<dbReference type="GO" id="GO:0004523">
    <property type="term" value="F:RNA-DNA hybrid ribonuclease activity"/>
    <property type="evidence" value="ECO:0007669"/>
    <property type="project" value="InterPro"/>
</dbReference>
<dbReference type="AlphaFoldDB" id="A0A328DH18"/>